<keyword evidence="3" id="KW-1185">Reference proteome</keyword>
<accession>A0A1V4IIH5</accession>
<dbReference type="PANTHER" id="PTHR42983">
    <property type="entry name" value="DINITROGENASE IRON-MOLYBDENUM COFACTOR PROTEIN-RELATED"/>
    <property type="match status" value="1"/>
</dbReference>
<dbReference type="OrthoDB" id="280278at2"/>
<dbReference type="InterPro" id="IPR036105">
    <property type="entry name" value="DiNase_FeMo-co_biosyn_sf"/>
</dbReference>
<dbReference type="Gene3D" id="3.30.420.130">
    <property type="entry name" value="Dinitrogenase iron-molybdenum cofactor biosynthesis domain"/>
    <property type="match status" value="1"/>
</dbReference>
<organism evidence="2 3">
    <name type="scientific">Clostridium oryzae</name>
    <dbReference type="NCBI Taxonomy" id="1450648"/>
    <lineage>
        <taxon>Bacteria</taxon>
        <taxon>Bacillati</taxon>
        <taxon>Bacillota</taxon>
        <taxon>Clostridia</taxon>
        <taxon>Eubacteriales</taxon>
        <taxon>Clostridiaceae</taxon>
        <taxon>Clostridium</taxon>
    </lineage>
</organism>
<feature type="domain" description="Dinitrogenase iron-molybdenum cofactor biosynthesis" evidence="1">
    <location>
        <begin position="9"/>
        <end position="99"/>
    </location>
</feature>
<dbReference type="EMBL" id="MZGV01000041">
    <property type="protein sequence ID" value="OPJ59650.1"/>
    <property type="molecule type" value="Genomic_DNA"/>
</dbReference>
<protein>
    <submittedName>
        <fullName evidence="2">Dinitrogenase iron-molybdenum cofactor</fullName>
    </submittedName>
</protein>
<dbReference type="SUPFAM" id="SSF53146">
    <property type="entry name" value="Nitrogenase accessory factor-like"/>
    <property type="match status" value="1"/>
</dbReference>
<dbReference type="Proteomes" id="UP000190080">
    <property type="component" value="Unassembled WGS sequence"/>
</dbReference>
<evidence type="ECO:0000313" key="2">
    <source>
        <dbReference type="EMBL" id="OPJ59650.1"/>
    </source>
</evidence>
<proteinExistence type="predicted"/>
<evidence type="ECO:0000313" key="3">
    <source>
        <dbReference type="Proteomes" id="UP000190080"/>
    </source>
</evidence>
<gene>
    <name evidence="2" type="ORF">CLORY_31940</name>
</gene>
<reference evidence="2 3" key="1">
    <citation type="submission" date="2017-03" db="EMBL/GenBank/DDBJ databases">
        <title>Genome sequence of Clostridium oryzae DSM 28571.</title>
        <authorList>
            <person name="Poehlein A."/>
            <person name="Daniel R."/>
        </authorList>
    </citation>
    <scope>NUCLEOTIDE SEQUENCE [LARGE SCALE GENOMIC DNA]</scope>
    <source>
        <strain evidence="2 3">DSM 28571</strain>
    </source>
</reference>
<dbReference type="PANTHER" id="PTHR42983:SF1">
    <property type="entry name" value="IRON-MOLYBDENUM PROTEIN"/>
    <property type="match status" value="1"/>
</dbReference>
<dbReference type="Pfam" id="PF02579">
    <property type="entry name" value="Nitro_FeMo-Co"/>
    <property type="match status" value="1"/>
</dbReference>
<comment type="caution">
    <text evidence="2">The sequence shown here is derived from an EMBL/GenBank/DDBJ whole genome shotgun (WGS) entry which is preliminary data.</text>
</comment>
<name>A0A1V4IIH5_9CLOT</name>
<dbReference type="RefSeq" id="WP_079426304.1">
    <property type="nucleotide sequence ID" value="NZ_MZGV01000041.1"/>
</dbReference>
<dbReference type="STRING" id="1450648.CLORY_31940"/>
<dbReference type="AlphaFoldDB" id="A0A1V4IIH5"/>
<dbReference type="InterPro" id="IPR003731">
    <property type="entry name" value="Di-Nase_FeMo-co_biosynth"/>
</dbReference>
<evidence type="ECO:0000259" key="1">
    <source>
        <dbReference type="Pfam" id="PF02579"/>
    </source>
</evidence>
<sequence length="115" mass="12074">MKIALPNVGNMINPHFGTSKSFVIVSVDNGKINNAEEISTAALAHQHEGLADLLVKNGVSVVIAGGIGGGAIAGLENCNLKVIKGAAGEYKMVIEEYLKGNLKDKNVVCNHHCEH</sequence>